<sequence>MDNNLVEFDENELKIVIDVALLCTQTSQALRPSISRVTSVTSRPVYLTDWKFKDATSYMSSDGTTSRSDPRYDSSMSMVTDQNYSPENAAEPILHVILGIYAQMSCKYY</sequence>
<comment type="caution">
    <text evidence="2">The sequence shown here is derived from an EMBL/GenBank/DDBJ whole genome shotgun (WGS) entry which is preliminary data.</text>
</comment>
<feature type="compositionally biased region" description="Polar residues" evidence="1">
    <location>
        <begin position="57"/>
        <end position="67"/>
    </location>
</feature>
<keyword evidence="3" id="KW-1185">Reference proteome</keyword>
<protein>
    <submittedName>
        <fullName evidence="2">Uncharacterized protein</fullName>
    </submittedName>
</protein>
<evidence type="ECO:0000256" key="1">
    <source>
        <dbReference type="SAM" id="MobiDB-lite"/>
    </source>
</evidence>
<evidence type="ECO:0000313" key="2">
    <source>
        <dbReference type="EMBL" id="KAL3508258.1"/>
    </source>
</evidence>
<evidence type="ECO:0000313" key="3">
    <source>
        <dbReference type="Proteomes" id="UP001630127"/>
    </source>
</evidence>
<reference evidence="2 3" key="1">
    <citation type="submission" date="2024-11" db="EMBL/GenBank/DDBJ databases">
        <title>A near-complete genome assembly of Cinchona calisaya.</title>
        <authorList>
            <person name="Lian D.C."/>
            <person name="Zhao X.W."/>
            <person name="Wei L."/>
        </authorList>
    </citation>
    <scope>NUCLEOTIDE SEQUENCE [LARGE SCALE GENOMIC DNA]</scope>
    <source>
        <tissue evidence="2">Nenye</tissue>
    </source>
</reference>
<name>A0ABD2YLK1_9GENT</name>
<feature type="region of interest" description="Disordered" evidence="1">
    <location>
        <begin position="57"/>
        <end position="80"/>
    </location>
</feature>
<gene>
    <name evidence="2" type="ORF">ACH5RR_027659</name>
</gene>
<dbReference type="EMBL" id="JBJUIK010000012">
    <property type="protein sequence ID" value="KAL3508258.1"/>
    <property type="molecule type" value="Genomic_DNA"/>
</dbReference>
<proteinExistence type="predicted"/>
<organism evidence="2 3">
    <name type="scientific">Cinchona calisaya</name>
    <dbReference type="NCBI Taxonomy" id="153742"/>
    <lineage>
        <taxon>Eukaryota</taxon>
        <taxon>Viridiplantae</taxon>
        <taxon>Streptophyta</taxon>
        <taxon>Embryophyta</taxon>
        <taxon>Tracheophyta</taxon>
        <taxon>Spermatophyta</taxon>
        <taxon>Magnoliopsida</taxon>
        <taxon>eudicotyledons</taxon>
        <taxon>Gunneridae</taxon>
        <taxon>Pentapetalae</taxon>
        <taxon>asterids</taxon>
        <taxon>lamiids</taxon>
        <taxon>Gentianales</taxon>
        <taxon>Rubiaceae</taxon>
        <taxon>Cinchonoideae</taxon>
        <taxon>Cinchoneae</taxon>
        <taxon>Cinchona</taxon>
    </lineage>
</organism>
<accession>A0ABD2YLK1</accession>
<dbReference type="AlphaFoldDB" id="A0ABD2YLK1"/>
<dbReference type="Proteomes" id="UP001630127">
    <property type="component" value="Unassembled WGS sequence"/>
</dbReference>